<name>A0A0S6W076_9BACT</name>
<dbReference type="Pfam" id="PF01547">
    <property type="entry name" value="SBP_bac_1"/>
    <property type="match status" value="1"/>
</dbReference>
<dbReference type="STRING" id="1499966.U14_04203"/>
<keyword evidence="3" id="KW-1185">Reference proteome</keyword>
<keyword evidence="1" id="KW-0732">Signal</keyword>
<evidence type="ECO:0000313" key="3">
    <source>
        <dbReference type="Proteomes" id="UP000030700"/>
    </source>
</evidence>
<dbReference type="Gene3D" id="3.40.190.10">
    <property type="entry name" value="Periplasmic binding protein-like II"/>
    <property type="match status" value="2"/>
</dbReference>
<dbReference type="HOGENOM" id="CLU_021021_3_0_0"/>
<accession>A0A0S6W076</accession>
<dbReference type="AlphaFoldDB" id="A0A0S6W076"/>
<evidence type="ECO:0000313" key="2">
    <source>
        <dbReference type="EMBL" id="GAK52944.1"/>
    </source>
</evidence>
<dbReference type="InterPro" id="IPR050490">
    <property type="entry name" value="Bact_solute-bd_prot1"/>
</dbReference>
<proteinExistence type="predicted"/>
<dbReference type="EMBL" id="DF820459">
    <property type="protein sequence ID" value="GAK52944.1"/>
    <property type="molecule type" value="Genomic_DNA"/>
</dbReference>
<evidence type="ECO:0000256" key="1">
    <source>
        <dbReference type="SAM" id="SignalP"/>
    </source>
</evidence>
<dbReference type="Proteomes" id="UP000030700">
    <property type="component" value="Unassembled WGS sequence"/>
</dbReference>
<sequence>MNCKMLRFAGLLVSCCLCFGISIAQASDAYRFTFAYGPWDLAEGRIDPADQPNDPYFQYVEKIYGAAPLTTSWEWEGQKGYLQGLRLYLASGELPEALRPLDLTLTRELIEAGKLLPLDDLLKEHAPEFLSAYPETVWNLIRAISPDKKIYYLPDLPSKFYTNAGFIRQDWLDRVGMKVPTTRDELVAVYKAFKEQDANGNGDPNDEIPVSGREGMRFCDDLFQIHGAVVYGGHPRLGWDAEKKQMISHQVSPQMKAAVEFLRSLVEQGLMDPVMPIQKKQDWVAKINANQVGHYFHVIGEINQYSAFMETDKNASWTYLPLVSVPGVPPQKHVYYAGADPSVAIFAITTAAKDPVKILKWYMMATNTIDGLMYQSIGIPNVDWKQVDGNIEILLPKTPFYKYVPITTSQYSRDLLLQTPLGEMKAAILDRVLAVGTVGPDDSGIPATVYEGYEDYLPENAVLYREYCSKMVLGALPMSAWDEYVQKWNKQGGEEVLKRATEWYKQVNNIQ</sequence>
<organism evidence="2">
    <name type="scientific">Candidatus Moduliflexus flocculans</name>
    <dbReference type="NCBI Taxonomy" id="1499966"/>
    <lineage>
        <taxon>Bacteria</taxon>
        <taxon>Candidatus Moduliflexota</taxon>
        <taxon>Candidatus Moduliflexia</taxon>
        <taxon>Candidatus Moduliflexales</taxon>
        <taxon>Candidatus Moduliflexaceae</taxon>
    </lineage>
</organism>
<dbReference type="PANTHER" id="PTHR43649">
    <property type="entry name" value="ARABINOSE-BINDING PROTEIN-RELATED"/>
    <property type="match status" value="1"/>
</dbReference>
<feature type="chain" id="PRO_5006631562" evidence="1">
    <location>
        <begin position="27"/>
        <end position="511"/>
    </location>
</feature>
<dbReference type="InterPro" id="IPR006059">
    <property type="entry name" value="SBP"/>
</dbReference>
<dbReference type="SUPFAM" id="SSF53850">
    <property type="entry name" value="Periplasmic binding protein-like II"/>
    <property type="match status" value="1"/>
</dbReference>
<gene>
    <name evidence="2" type="ORF">U14_04203</name>
</gene>
<protein>
    <submittedName>
        <fullName evidence="2">Extracellular solute-binding protein family 1</fullName>
    </submittedName>
</protein>
<feature type="signal peptide" evidence="1">
    <location>
        <begin position="1"/>
        <end position="26"/>
    </location>
</feature>
<reference evidence="2" key="1">
    <citation type="journal article" date="2015" name="PeerJ">
        <title>First genomic representation of candidate bacterial phylum KSB3 points to enhanced environmental sensing as a trigger of wastewater bulking.</title>
        <authorList>
            <person name="Sekiguchi Y."/>
            <person name="Ohashi A."/>
            <person name="Parks D.H."/>
            <person name="Yamauchi T."/>
            <person name="Tyson G.W."/>
            <person name="Hugenholtz P."/>
        </authorList>
    </citation>
    <scope>NUCLEOTIDE SEQUENCE [LARGE SCALE GENOMIC DNA]</scope>
</reference>
<dbReference type="PANTHER" id="PTHR43649:SF12">
    <property type="entry name" value="DIACETYLCHITOBIOSE BINDING PROTEIN DASA"/>
    <property type="match status" value="1"/>
</dbReference>